<gene>
    <name evidence="13" type="primary">Mo01488</name>
    <name evidence="13" type="ORF">E5Q_01488</name>
</gene>
<dbReference type="STRING" id="764103.G7DW28"/>
<feature type="region of interest" description="Disordered" evidence="9">
    <location>
        <begin position="110"/>
        <end position="132"/>
    </location>
</feature>
<feature type="compositionally biased region" description="Basic and acidic residues" evidence="9">
    <location>
        <begin position="1"/>
        <end position="21"/>
    </location>
</feature>
<dbReference type="InterPro" id="IPR025974">
    <property type="entry name" value="Mif2/CENP-C_cupin"/>
</dbReference>
<dbReference type="Pfam" id="PF15624">
    <property type="entry name" value="Mif2_N"/>
    <property type="match status" value="1"/>
</dbReference>
<feature type="region of interest" description="Disordered" evidence="9">
    <location>
        <begin position="414"/>
        <end position="446"/>
    </location>
</feature>
<feature type="domain" description="EIF2B subunit epsilon/gamma LbH" evidence="12">
    <location>
        <begin position="1051"/>
        <end position="1137"/>
    </location>
</feature>
<keyword evidence="14" id="KW-1185">Reference proteome</keyword>
<comment type="caution">
    <text evidence="13">The sequence shown here is derived from an EMBL/GenBank/DDBJ whole genome shotgun (WGS) entry which is preliminary data.</text>
</comment>
<dbReference type="InParanoid" id="G7DW28"/>
<evidence type="ECO:0000256" key="5">
    <source>
        <dbReference type="ARBA" id="ARBA00022917"/>
    </source>
</evidence>
<dbReference type="InterPro" id="IPR028929">
    <property type="entry name" value="Mif2_N"/>
</dbReference>
<feature type="compositionally biased region" description="Polar residues" evidence="9">
    <location>
        <begin position="479"/>
        <end position="490"/>
    </location>
</feature>
<dbReference type="GO" id="GO:0002183">
    <property type="term" value="P:cytoplasmic translational initiation"/>
    <property type="evidence" value="ECO:0007669"/>
    <property type="project" value="TreeGrafter"/>
</dbReference>
<dbReference type="EMBL" id="BABT02000047">
    <property type="protein sequence ID" value="GAA94834.1"/>
    <property type="molecule type" value="Genomic_DNA"/>
</dbReference>
<proteinExistence type="inferred from homology"/>
<evidence type="ECO:0000313" key="13">
    <source>
        <dbReference type="EMBL" id="GAA94834.1"/>
    </source>
</evidence>
<dbReference type="PANTHER" id="PTHR45989:SF1">
    <property type="entry name" value="TRANSLATION INITIATION FACTOR EIF-2B SUBUNIT GAMMA"/>
    <property type="match status" value="1"/>
</dbReference>
<dbReference type="Gene3D" id="2.60.120.10">
    <property type="entry name" value="Jelly Rolls"/>
    <property type="match status" value="1"/>
</dbReference>
<comment type="subcellular location">
    <subcellularLocation>
        <location evidence="1">Cytoplasm</location>
        <location evidence="1">Cytosol</location>
    </subcellularLocation>
</comment>
<dbReference type="InterPro" id="IPR051960">
    <property type="entry name" value="eIF2B_gamma"/>
</dbReference>
<reference evidence="13 14" key="2">
    <citation type="journal article" date="2012" name="Open Biol.">
        <title>Characteristics of nucleosomes and linker DNA regions on the genome of the basidiomycete Mixia osmundae revealed by mono- and dinucleosome mapping.</title>
        <authorList>
            <person name="Nishida H."/>
            <person name="Kondo S."/>
            <person name="Matsumoto T."/>
            <person name="Suzuki Y."/>
            <person name="Yoshikawa H."/>
            <person name="Taylor T.D."/>
            <person name="Sugiyama J."/>
        </authorList>
    </citation>
    <scope>NUCLEOTIDE SEQUENCE [LARGE SCALE GENOMIC DNA]</scope>
    <source>
        <strain evidence="14">CBS 9802 / IAM 14324 / JCM 22182 / KY 12970</strain>
    </source>
</reference>
<organism evidence="13 14">
    <name type="scientific">Mixia osmundae (strain CBS 9802 / IAM 14324 / JCM 22182 / KY 12970)</name>
    <dbReference type="NCBI Taxonomy" id="764103"/>
    <lineage>
        <taxon>Eukaryota</taxon>
        <taxon>Fungi</taxon>
        <taxon>Dikarya</taxon>
        <taxon>Basidiomycota</taxon>
        <taxon>Pucciniomycotina</taxon>
        <taxon>Mixiomycetes</taxon>
        <taxon>Mixiales</taxon>
        <taxon>Mixiaceae</taxon>
        <taxon>Mixia</taxon>
    </lineage>
</organism>
<dbReference type="HOGENOM" id="CLU_276234_0_0_1"/>
<dbReference type="GO" id="GO:0005829">
    <property type="term" value="C:cytosol"/>
    <property type="evidence" value="ECO:0007669"/>
    <property type="project" value="UniProtKB-SubCell"/>
</dbReference>
<dbReference type="Proteomes" id="UP000009131">
    <property type="component" value="Unassembled WGS sequence"/>
</dbReference>
<evidence type="ECO:0000256" key="2">
    <source>
        <dbReference type="ARBA" id="ARBA00007878"/>
    </source>
</evidence>
<evidence type="ECO:0000256" key="8">
    <source>
        <dbReference type="ARBA" id="ARBA00046432"/>
    </source>
</evidence>
<evidence type="ECO:0000256" key="9">
    <source>
        <dbReference type="SAM" id="MobiDB-lite"/>
    </source>
</evidence>
<feature type="compositionally biased region" description="Low complexity" evidence="9">
    <location>
        <begin position="329"/>
        <end position="340"/>
    </location>
</feature>
<evidence type="ECO:0000259" key="10">
    <source>
        <dbReference type="Pfam" id="PF11699"/>
    </source>
</evidence>
<dbReference type="SUPFAM" id="SSF51182">
    <property type="entry name" value="RmlC-like cupins"/>
    <property type="match status" value="1"/>
</dbReference>
<evidence type="ECO:0000313" key="14">
    <source>
        <dbReference type="Proteomes" id="UP000009131"/>
    </source>
</evidence>
<comment type="subunit">
    <text evidence="8">Component of the translation initiation factor 2B (eIF2B) complex which is a heterodecamer of two sets of five different subunits: alpha, beta, gamma, delta and epsilon. Subunits alpha, beta and delta comprise a regulatory subcomplex and subunits epsilon and gamma comprise a catalytic subcomplex. Within the complex, the hexameric regulatory complex resides at the center, with the two heterodimeric catalytic subcomplexes bound on opposite sides.</text>
</comment>
<feature type="region of interest" description="Disordered" evidence="9">
    <location>
        <begin position="929"/>
        <end position="962"/>
    </location>
</feature>
<dbReference type="SUPFAM" id="SSF53448">
    <property type="entry name" value="Nucleotide-diphospho-sugar transferases"/>
    <property type="match status" value="1"/>
</dbReference>
<dbReference type="GO" id="GO:0005085">
    <property type="term" value="F:guanyl-nucleotide exchange factor activity"/>
    <property type="evidence" value="ECO:0007669"/>
    <property type="project" value="TreeGrafter"/>
</dbReference>
<comment type="similarity">
    <text evidence="2">Belongs to the eIF-2B gamma/epsilon subunits family.</text>
</comment>
<evidence type="ECO:0000256" key="1">
    <source>
        <dbReference type="ARBA" id="ARBA00004514"/>
    </source>
</evidence>
<reference evidence="13 14" key="1">
    <citation type="journal article" date="2011" name="J. Gen. Appl. Microbiol.">
        <title>Draft genome sequencing of the enigmatic basidiomycete Mixia osmundae.</title>
        <authorList>
            <person name="Nishida H."/>
            <person name="Nagatsuka Y."/>
            <person name="Sugiyama J."/>
        </authorList>
    </citation>
    <scope>NUCLEOTIDE SEQUENCE [LARGE SCALE GENOMIC DNA]</scope>
    <source>
        <strain evidence="14">CBS 9802 / IAM 14324 / JCM 22182 / KY 12970</strain>
    </source>
</reference>
<dbReference type="Pfam" id="PF25084">
    <property type="entry name" value="LbH_EIF2B"/>
    <property type="match status" value="1"/>
</dbReference>
<dbReference type="InterPro" id="IPR056764">
    <property type="entry name" value="LbH_EIF2B3/5"/>
</dbReference>
<dbReference type="Pfam" id="PF11699">
    <property type="entry name" value="CENP-C_C"/>
    <property type="match status" value="1"/>
</dbReference>
<evidence type="ECO:0000256" key="4">
    <source>
        <dbReference type="ARBA" id="ARBA00022540"/>
    </source>
</evidence>
<evidence type="ECO:0000256" key="6">
    <source>
        <dbReference type="ARBA" id="ARBA00044196"/>
    </source>
</evidence>
<dbReference type="InterPro" id="IPR014710">
    <property type="entry name" value="RmlC-like_jellyroll"/>
</dbReference>
<feature type="region of interest" description="Disordered" evidence="9">
    <location>
        <begin position="289"/>
        <end position="378"/>
    </location>
</feature>
<dbReference type="OrthoDB" id="1733332at2759"/>
<dbReference type="InterPro" id="IPR011051">
    <property type="entry name" value="RmlC_Cupin_sf"/>
</dbReference>
<dbReference type="GO" id="GO:0005851">
    <property type="term" value="C:eukaryotic translation initiation factor 2B complex"/>
    <property type="evidence" value="ECO:0007669"/>
    <property type="project" value="TreeGrafter"/>
</dbReference>
<feature type="region of interest" description="Disordered" evidence="9">
    <location>
        <begin position="459"/>
        <end position="501"/>
    </location>
</feature>
<dbReference type="AlphaFoldDB" id="G7DW28"/>
<keyword evidence="5" id="KW-0648">Protein biosynthesis</keyword>
<name>G7DW28_MIXOS</name>
<evidence type="ECO:0000256" key="7">
    <source>
        <dbReference type="ARBA" id="ARBA00044229"/>
    </source>
</evidence>
<evidence type="ECO:0000259" key="12">
    <source>
        <dbReference type="Pfam" id="PF25084"/>
    </source>
</evidence>
<dbReference type="InterPro" id="IPR029044">
    <property type="entry name" value="Nucleotide-diphossugar_trans"/>
</dbReference>
<dbReference type="RefSeq" id="XP_014565038.1">
    <property type="nucleotide sequence ID" value="XM_014709552.1"/>
</dbReference>
<dbReference type="eggNOG" id="KOG1462">
    <property type="taxonomic scope" value="Eukaryota"/>
</dbReference>
<feature type="domain" description="Mif2/CENP-C cupin" evidence="10">
    <location>
        <begin position="550"/>
        <end position="624"/>
    </location>
</feature>
<feature type="compositionally biased region" description="Basic and acidic residues" evidence="9">
    <location>
        <begin position="113"/>
        <end position="123"/>
    </location>
</feature>
<dbReference type="GO" id="GO:0003743">
    <property type="term" value="F:translation initiation factor activity"/>
    <property type="evidence" value="ECO:0007669"/>
    <property type="project" value="UniProtKB-KW"/>
</dbReference>
<keyword evidence="4" id="KW-0396">Initiation factor</keyword>
<dbReference type="CDD" id="cd04652">
    <property type="entry name" value="LbH_eIF2B_gamma_C"/>
    <property type="match status" value="1"/>
</dbReference>
<keyword evidence="3" id="KW-0963">Cytoplasm</keyword>
<dbReference type="Gene3D" id="3.90.550.10">
    <property type="entry name" value="Spore Coat Polysaccharide Biosynthesis Protein SpsA, Chain A"/>
    <property type="match status" value="1"/>
</dbReference>
<evidence type="ECO:0000256" key="3">
    <source>
        <dbReference type="ARBA" id="ARBA00022490"/>
    </source>
</evidence>
<dbReference type="Gene3D" id="2.160.10.10">
    <property type="entry name" value="Hexapeptide repeat proteins"/>
    <property type="match status" value="1"/>
</dbReference>
<sequence>MVRERAPKPAKQEWTDTENHGRRTGIPVPKHVPRDSHGFEDVSAFFNAMVPDDHETGLPPVVKSVETARSNRAPLADVTVESNNLHVRGSFVPKYVDYTAPTKGTSASVMAPAREKRAPRPDLYDTQGGMIGPKTGRYFPRVSVDSQGFEDVDKFFDQSGILPPSQAPFVHVYPQPKPPPPPTATESTLGKRDRGDRPILFPEGQHELYGQVGRRTGKVMRRVSVDSNGFEDVSKFFEANVTTASTKFVDFKTGKLITAGERDAKRRPQQSAAFVAADVSTLLDDSVEQLFDDDGPSESGSRRGSLLDDRPSIDQYAIDDNEYGQGGYSDAQQRSTSPSSSDDDVTISRKISRSQSPAERRHYSSSASPSPSPPRKQFVLPSKRRAILPAPDLSIVQEESEPEQGDETFIATLRKERASSAPLQTTTRSGRNSVRPGKWWAGDRSEYKRGDSQGLVLSNVVRKPDDEPARPKRRALTAAPSQRSVESEPTPTGIGRFDGWDDDTSSTVEVLDRSGNVVTETLVCTSSMRDLRPIRDGKIRIEPLFDFASTSGALVLTIPPTASRKNRMTVDNRYFFYVTVGCLRVTIHNKSMTVSEAGLFVVPPNNVYSIENTCDVEAKLMCVQVREDAEPVRAKMFEEPTAGPSRLPIEFQIVILSGPGNDLYPLVDPDNAHSLPKCLLPVANRPLLEGPLELAEEAGFYDVIVLAPQAQQAQLSSYLRSRRSHADTSSTKLRIDLHCFPDGSNDEEQHEELETAGVLAWATRQHLIKTDFLVLPCDLRLAPDSGLAPSLGSLVDRHRVDDNYITTLYYERRAGGEERLKDGLPPVLVTLDPATSTLLDQKELADFDEEIVIRASLLKRFPSPLYLTTLATTHIYICSKRVLEILPDFPARSSFRDDVVPWICKAQWQPKLAGKAGIGNALTTPKDLTNGGLARSSTLPPPGHIPLRTEAAPEKPRQPIRPPVSRLHSVYAAQRHTSALHRQPMEQDTPDITRAPSLESTPAMTKQNKVAIYVWRKSHGFCIRGNTVKSYIELNRYALRSPSTHAAGHQGASSTVSADSLVAQNTTMGEKSMVRRSIVGKLCTLSSGCKVLNSVLMDSVVVGENVKLENCVVGKGARIGDRSVLKDCQVGAMHEIAPETEATGDQMVAETEV</sequence>
<feature type="domain" description="Mif2 N-terminal" evidence="11">
    <location>
        <begin position="20"/>
        <end position="62"/>
    </location>
</feature>
<dbReference type="PANTHER" id="PTHR45989">
    <property type="entry name" value="TRANSLATION INITIATION FACTOR EIF-2B SUBUNIT GAMMA"/>
    <property type="match status" value="1"/>
</dbReference>
<feature type="compositionally biased region" description="Polar residues" evidence="9">
    <location>
        <begin position="421"/>
        <end position="432"/>
    </location>
</feature>
<protein>
    <recommendedName>
        <fullName evidence="6">Translation initiation factor eIF2B subunit gamma</fullName>
    </recommendedName>
    <alternativeName>
        <fullName evidence="7">eIF2B GDP-GTP exchange factor subunit gamma</fullName>
    </alternativeName>
</protein>
<accession>G7DW28</accession>
<evidence type="ECO:0000259" key="11">
    <source>
        <dbReference type="Pfam" id="PF15624"/>
    </source>
</evidence>
<feature type="region of interest" description="Disordered" evidence="9">
    <location>
        <begin position="1"/>
        <end position="34"/>
    </location>
</feature>